<dbReference type="CDD" id="cd02966">
    <property type="entry name" value="TlpA_like_family"/>
    <property type="match status" value="1"/>
</dbReference>
<dbReference type="Proteomes" id="UP001155483">
    <property type="component" value="Unassembled WGS sequence"/>
</dbReference>
<dbReference type="Pfam" id="PF00578">
    <property type="entry name" value="AhpC-TSA"/>
    <property type="match status" value="1"/>
</dbReference>
<dbReference type="GO" id="GO:0016209">
    <property type="term" value="F:antioxidant activity"/>
    <property type="evidence" value="ECO:0007669"/>
    <property type="project" value="InterPro"/>
</dbReference>
<reference evidence="2" key="1">
    <citation type="submission" date="2022-09" db="EMBL/GenBank/DDBJ databases">
        <authorList>
            <person name="Yuan C."/>
            <person name="Ke Z."/>
        </authorList>
    </citation>
    <scope>NUCLEOTIDE SEQUENCE</scope>
    <source>
        <strain evidence="2">LB-8</strain>
    </source>
</reference>
<dbReference type="AlphaFoldDB" id="A0A9X2XZU0"/>
<dbReference type="InterPro" id="IPR000866">
    <property type="entry name" value="AhpC/TSA"/>
</dbReference>
<feature type="domain" description="Thioredoxin" evidence="1">
    <location>
        <begin position="27"/>
        <end position="181"/>
    </location>
</feature>
<evidence type="ECO:0000259" key="1">
    <source>
        <dbReference type="PROSITE" id="PS51352"/>
    </source>
</evidence>
<dbReference type="EMBL" id="JAOTIF010000012">
    <property type="protein sequence ID" value="MCU7550488.1"/>
    <property type="molecule type" value="Genomic_DNA"/>
</dbReference>
<dbReference type="RefSeq" id="WP_279297928.1">
    <property type="nucleotide sequence ID" value="NZ_JAOTIF010000012.1"/>
</dbReference>
<dbReference type="PANTHER" id="PTHR42852">
    <property type="entry name" value="THIOL:DISULFIDE INTERCHANGE PROTEIN DSBE"/>
    <property type="match status" value="1"/>
</dbReference>
<proteinExistence type="predicted"/>
<evidence type="ECO:0000313" key="2">
    <source>
        <dbReference type="EMBL" id="MCU7550488.1"/>
    </source>
</evidence>
<sequence length="184" mass="21155">MKTLLFSLYWIVLTCLPNLVYAQQEQPMIGQIAPAFTLTGLDGKTYSLEQLKGKYVVIHFATTWCPFCNAEAPYLEQLHQAYRDKGVQVLIIDIKEDRDLIEKWLQRFNFSFPVLLDENGAISTKYAPEGVQPDLARHEVPIASNLIIDKESKIRFYSLLNTTNFDAKLVKLKQELDELLSNEK</sequence>
<dbReference type="Gene3D" id="3.40.30.10">
    <property type="entry name" value="Glutaredoxin"/>
    <property type="match status" value="1"/>
</dbReference>
<dbReference type="SUPFAM" id="SSF52833">
    <property type="entry name" value="Thioredoxin-like"/>
    <property type="match status" value="1"/>
</dbReference>
<name>A0A9X2XZU0_9BACT</name>
<reference evidence="2" key="2">
    <citation type="submission" date="2023-04" db="EMBL/GenBank/DDBJ databases">
        <title>Paracnuella aquatica gen. nov., sp. nov., a member of the family Chitinophagaceae isolated from a hot spring.</title>
        <authorList>
            <person name="Wang C."/>
        </authorList>
    </citation>
    <scope>NUCLEOTIDE SEQUENCE</scope>
    <source>
        <strain evidence="2">LB-8</strain>
    </source>
</reference>
<comment type="caution">
    <text evidence="2">The sequence shown here is derived from an EMBL/GenBank/DDBJ whole genome shotgun (WGS) entry which is preliminary data.</text>
</comment>
<evidence type="ECO:0000313" key="3">
    <source>
        <dbReference type="Proteomes" id="UP001155483"/>
    </source>
</evidence>
<accession>A0A9X2XZU0</accession>
<keyword evidence="3" id="KW-1185">Reference proteome</keyword>
<dbReference type="GO" id="GO:0016491">
    <property type="term" value="F:oxidoreductase activity"/>
    <property type="evidence" value="ECO:0007669"/>
    <property type="project" value="InterPro"/>
</dbReference>
<protein>
    <submittedName>
        <fullName evidence="2">TlpA family protein disulfide reductase</fullName>
    </submittedName>
</protein>
<gene>
    <name evidence="2" type="ORF">OCK74_15325</name>
</gene>
<dbReference type="InterPro" id="IPR013766">
    <property type="entry name" value="Thioredoxin_domain"/>
</dbReference>
<dbReference type="InterPro" id="IPR050553">
    <property type="entry name" value="Thioredoxin_ResA/DsbE_sf"/>
</dbReference>
<dbReference type="PROSITE" id="PS51352">
    <property type="entry name" value="THIOREDOXIN_2"/>
    <property type="match status" value="1"/>
</dbReference>
<organism evidence="2 3">
    <name type="scientific">Paraflavisolibacter caeni</name>
    <dbReference type="NCBI Taxonomy" id="2982496"/>
    <lineage>
        <taxon>Bacteria</taxon>
        <taxon>Pseudomonadati</taxon>
        <taxon>Bacteroidota</taxon>
        <taxon>Chitinophagia</taxon>
        <taxon>Chitinophagales</taxon>
        <taxon>Chitinophagaceae</taxon>
        <taxon>Paraflavisolibacter</taxon>
    </lineage>
</organism>
<dbReference type="PANTHER" id="PTHR42852:SF17">
    <property type="entry name" value="THIOREDOXIN-LIKE PROTEIN HI_1115"/>
    <property type="match status" value="1"/>
</dbReference>
<dbReference type="InterPro" id="IPR036249">
    <property type="entry name" value="Thioredoxin-like_sf"/>
</dbReference>